<feature type="compositionally biased region" description="Polar residues" evidence="3">
    <location>
        <begin position="359"/>
        <end position="370"/>
    </location>
</feature>
<keyword evidence="2" id="KW-0962">Peroxisome biogenesis</keyword>
<dbReference type="Pfam" id="PF08610">
    <property type="entry name" value="Pex16"/>
    <property type="match status" value="1"/>
</dbReference>
<comment type="similarity">
    <text evidence="1 2">Belongs to the peroxin-16 family.</text>
</comment>
<feature type="region of interest" description="Disordered" evidence="3">
    <location>
        <begin position="341"/>
        <end position="386"/>
    </location>
</feature>
<dbReference type="VEuPathDB" id="TriTrypDB:TRSC58_01440"/>
<organism evidence="4 5">
    <name type="scientific">Trypanosoma rangeli SC58</name>
    <dbReference type="NCBI Taxonomy" id="429131"/>
    <lineage>
        <taxon>Eukaryota</taxon>
        <taxon>Discoba</taxon>
        <taxon>Euglenozoa</taxon>
        <taxon>Kinetoplastea</taxon>
        <taxon>Metakinetoplastina</taxon>
        <taxon>Trypanosomatida</taxon>
        <taxon>Trypanosomatidae</taxon>
        <taxon>Trypanosoma</taxon>
        <taxon>Herpetosoma</taxon>
    </lineage>
</organism>
<dbReference type="EMBL" id="AUPL01001440">
    <property type="protein sequence ID" value="ESL10820.1"/>
    <property type="molecule type" value="Genomic_DNA"/>
</dbReference>
<name>A0A061J904_TRYRA</name>
<evidence type="ECO:0000256" key="2">
    <source>
        <dbReference type="RuleBase" id="RU365003"/>
    </source>
</evidence>
<dbReference type="GO" id="GO:0005778">
    <property type="term" value="C:peroxisomal membrane"/>
    <property type="evidence" value="ECO:0007669"/>
    <property type="project" value="UniProtKB-SubCell"/>
</dbReference>
<comment type="caution">
    <text evidence="4">The sequence shown here is derived from an EMBL/GenBank/DDBJ whole genome shotgun (WGS) entry which is preliminary data.</text>
</comment>
<dbReference type="GO" id="GO:0007031">
    <property type="term" value="P:peroxisome organization"/>
    <property type="evidence" value="ECO:0007669"/>
    <property type="project" value="UniProtKB-KW"/>
</dbReference>
<evidence type="ECO:0000313" key="5">
    <source>
        <dbReference type="Proteomes" id="UP000031737"/>
    </source>
</evidence>
<dbReference type="OrthoDB" id="264787at2759"/>
<sequence>MASTLFQHYVSWVRENKENAQSLERFTQIAARISTDPRNLVTTELSWTLIKLHSLTNRVILSTAGRRVGRTEQASVILRTVSEVECLLELGLRRFCGHETAWNVLLVLETFKCMLNVFVHQQLFIVPWIWPAVRRRLRRMLQQFIRLPEHVRRASSAVTGRLGAVFCDHVPLAPTQAGTPGHADTRLVIPRVAVRRMHHRTAAEAGEKELAAGASEDFPCTAIDLLGLLVDLVLVLRPLLLLFCAKRVFPAGAAGIAALPLPSKARGDGRDKEEDADYREDLHLVQAAVNDGVSRSLLSSWGVGLSFFGLDAALALLSRYIQRHRVPVVYINNAEACTGARDGEVSSCGDDPGSLRPNHASTNSNGSADPTESFLPSLPRPPTGDVTEITPTLSRDSLRLQQVFRNMAFSFLRDPFFPALLQQFVYRHFVVGRVNRIPLLGPILAFQFAYFLCKQHYCFMYLLEQ</sequence>
<dbReference type="InterPro" id="IPR013919">
    <property type="entry name" value="Pex16"/>
</dbReference>
<accession>A0A061J904</accession>
<protein>
    <recommendedName>
        <fullName evidence="2">Peroxisomal membrane protein PEX16</fullName>
    </recommendedName>
</protein>
<dbReference type="AlphaFoldDB" id="A0A061J904"/>
<gene>
    <name evidence="4" type="ORF">TRSC58_01440</name>
</gene>
<evidence type="ECO:0000256" key="3">
    <source>
        <dbReference type="SAM" id="MobiDB-lite"/>
    </source>
</evidence>
<evidence type="ECO:0000313" key="4">
    <source>
        <dbReference type="EMBL" id="ESL10820.1"/>
    </source>
</evidence>
<dbReference type="PANTHER" id="PTHR13299">
    <property type="entry name" value="PEROXISOMAL MEMBRANE PROTEIN PEX16"/>
    <property type="match status" value="1"/>
</dbReference>
<dbReference type="Proteomes" id="UP000031737">
    <property type="component" value="Unassembled WGS sequence"/>
</dbReference>
<proteinExistence type="inferred from homology"/>
<keyword evidence="5" id="KW-1185">Reference proteome</keyword>
<keyword evidence="2" id="KW-0576">Peroxisome</keyword>
<comment type="subcellular location">
    <subcellularLocation>
        <location evidence="2">Peroxisome membrane</location>
    </subcellularLocation>
</comment>
<evidence type="ECO:0000256" key="1">
    <source>
        <dbReference type="ARBA" id="ARBA00009505"/>
    </source>
</evidence>
<reference evidence="4 5" key="1">
    <citation type="submission" date="2013-07" db="EMBL/GenBank/DDBJ databases">
        <authorList>
            <person name="Stoco P.H."/>
            <person name="Wagner G."/>
            <person name="Gerber A."/>
            <person name="Zaha A."/>
            <person name="Thompson C."/>
            <person name="Bartholomeu D.C."/>
            <person name="Luckemeyer D.D."/>
            <person name="Bahia D."/>
            <person name="Loreto E."/>
            <person name="Prestes E.B."/>
            <person name="Lima F.M."/>
            <person name="Rodrigues-Luiz G."/>
            <person name="Vallejo G.A."/>
            <person name="Filho J.F."/>
            <person name="Monteiro K.M."/>
            <person name="Tyler K.M."/>
            <person name="de Almeida L.G."/>
            <person name="Ortiz M.F."/>
            <person name="Siervo M.A."/>
            <person name="de Moraes M.H."/>
            <person name="Cunha O.L."/>
            <person name="Mendonca-Neto R."/>
            <person name="Silva R."/>
            <person name="Teixeira S.M."/>
            <person name="Murta S.M."/>
            <person name="Sincero T.C."/>
            <person name="Mendes T.A."/>
            <person name="Urmenyi T.P."/>
            <person name="Silva V.G."/>
            <person name="da Rocha W.D."/>
            <person name="Andersson B."/>
            <person name="Romanha A.J."/>
            <person name="Steindel M."/>
            <person name="de Vasconcelos A.T."/>
            <person name="Grisard E.C."/>
        </authorList>
    </citation>
    <scope>NUCLEOTIDE SEQUENCE [LARGE SCALE GENOMIC DNA]</scope>
    <source>
        <strain evidence="4 5">SC58</strain>
    </source>
</reference>
<dbReference type="PANTHER" id="PTHR13299:SF0">
    <property type="entry name" value="PEROXISOMAL MEMBRANE PROTEIN PEX16"/>
    <property type="match status" value="1"/>
</dbReference>